<feature type="compositionally biased region" description="Low complexity" evidence="1">
    <location>
        <begin position="56"/>
        <end position="69"/>
    </location>
</feature>
<evidence type="ECO:0000313" key="3">
    <source>
        <dbReference type="Proteomes" id="UP000030655"/>
    </source>
</evidence>
<organism evidence="2 3">
    <name type="scientific">Anncaliia algerae PRA339</name>
    <dbReference type="NCBI Taxonomy" id="1288291"/>
    <lineage>
        <taxon>Eukaryota</taxon>
        <taxon>Fungi</taxon>
        <taxon>Fungi incertae sedis</taxon>
        <taxon>Microsporidia</taxon>
        <taxon>Tubulinosematoidea</taxon>
        <taxon>Tubulinosematidae</taxon>
        <taxon>Anncaliia</taxon>
    </lineage>
</organism>
<accession>A0A059F043</accession>
<keyword evidence="3" id="KW-1185">Reference proteome</keyword>
<evidence type="ECO:0000313" key="2">
    <source>
        <dbReference type="EMBL" id="KCZ80520.1"/>
    </source>
</evidence>
<dbReference type="Proteomes" id="UP000030655">
    <property type="component" value="Unassembled WGS sequence"/>
</dbReference>
<gene>
    <name evidence="2" type="ORF">H312_02082</name>
</gene>
<dbReference type="HOGENOM" id="CLU_2209387_0_0_1"/>
<feature type="compositionally biased region" description="Polar residues" evidence="1">
    <location>
        <begin position="70"/>
        <end position="79"/>
    </location>
</feature>
<reference evidence="3" key="1">
    <citation type="submission" date="2013-02" db="EMBL/GenBank/DDBJ databases">
        <authorList>
            <consortium name="The Broad Institute Genome Sequencing Platform"/>
            <person name="Cuomo C."/>
            <person name="Becnel J."/>
            <person name="Sanscrainte N."/>
            <person name="Walker B."/>
            <person name="Young S.K."/>
            <person name="Zeng Q."/>
            <person name="Gargeya S."/>
            <person name="Fitzgerald M."/>
            <person name="Haas B."/>
            <person name="Abouelleil A."/>
            <person name="Alvarado L."/>
            <person name="Arachchi H.M."/>
            <person name="Berlin A.M."/>
            <person name="Chapman S.B."/>
            <person name="Dewar J."/>
            <person name="Goldberg J."/>
            <person name="Griggs A."/>
            <person name="Gujja S."/>
            <person name="Hansen M."/>
            <person name="Howarth C."/>
            <person name="Imamovic A."/>
            <person name="Larimer J."/>
            <person name="McCowan C."/>
            <person name="Murphy C."/>
            <person name="Neiman D."/>
            <person name="Pearson M."/>
            <person name="Priest M."/>
            <person name="Roberts A."/>
            <person name="Saif S."/>
            <person name="Shea T."/>
            <person name="Sisk P."/>
            <person name="Sykes S."/>
            <person name="Wortman J."/>
            <person name="Nusbaum C."/>
            <person name="Birren B."/>
        </authorList>
    </citation>
    <scope>NUCLEOTIDE SEQUENCE [LARGE SCALE GENOMIC DNA]</scope>
    <source>
        <strain evidence="3">PRA339</strain>
    </source>
</reference>
<sequence length="107" mass="12149">MSEIVLQQCRILYLCFDDRCSCDSMKQLIILKNSLVTFKQRIDQINPRNKKNEMANSSSSIVNASNENNDSLSGSNPINHSEAMSIDETNEASEQFKPFAKEEDLSR</sequence>
<name>A0A059F043_9MICR</name>
<dbReference type="EMBL" id="KK365177">
    <property type="protein sequence ID" value="KCZ80520.1"/>
    <property type="molecule type" value="Genomic_DNA"/>
</dbReference>
<protein>
    <submittedName>
        <fullName evidence="2">Uncharacterized protein</fullName>
    </submittedName>
</protein>
<feature type="region of interest" description="Disordered" evidence="1">
    <location>
        <begin position="46"/>
        <end position="107"/>
    </location>
</feature>
<reference evidence="2 3" key="2">
    <citation type="submission" date="2014-03" db="EMBL/GenBank/DDBJ databases">
        <title>The Genome Sequence of Anncaliia algerae insect isolate PRA339.</title>
        <authorList>
            <consortium name="The Broad Institute Genome Sequencing Platform"/>
            <consortium name="The Broad Institute Genome Sequencing Center for Infectious Disease"/>
            <person name="Cuomo C."/>
            <person name="Becnel J."/>
            <person name="Sanscrainte N."/>
            <person name="Walker B."/>
            <person name="Young S.K."/>
            <person name="Zeng Q."/>
            <person name="Gargeya S."/>
            <person name="Fitzgerald M."/>
            <person name="Haas B."/>
            <person name="Abouelleil A."/>
            <person name="Alvarado L."/>
            <person name="Arachchi H.M."/>
            <person name="Berlin A.M."/>
            <person name="Chapman S.B."/>
            <person name="Dewar J."/>
            <person name="Goldberg J."/>
            <person name="Griggs A."/>
            <person name="Gujja S."/>
            <person name="Hansen M."/>
            <person name="Howarth C."/>
            <person name="Imamovic A."/>
            <person name="Larimer J."/>
            <person name="McCowan C."/>
            <person name="Murphy C."/>
            <person name="Neiman D."/>
            <person name="Pearson M."/>
            <person name="Priest M."/>
            <person name="Roberts A."/>
            <person name="Saif S."/>
            <person name="Shea T."/>
            <person name="Sisk P."/>
            <person name="Sykes S."/>
            <person name="Wortman J."/>
            <person name="Nusbaum C."/>
            <person name="Birren B."/>
        </authorList>
    </citation>
    <scope>NUCLEOTIDE SEQUENCE [LARGE SCALE GENOMIC DNA]</scope>
    <source>
        <strain evidence="2 3">PRA339</strain>
    </source>
</reference>
<dbReference type="AlphaFoldDB" id="A0A059F043"/>
<proteinExistence type="predicted"/>
<dbReference type="VEuPathDB" id="MicrosporidiaDB:H312_02082"/>
<evidence type="ECO:0000256" key="1">
    <source>
        <dbReference type="SAM" id="MobiDB-lite"/>
    </source>
</evidence>